<dbReference type="STRING" id="745820.SAMN04488053_10782"/>
<dbReference type="Gene3D" id="3.40.30.10">
    <property type="entry name" value="Glutaredoxin"/>
    <property type="match status" value="1"/>
</dbReference>
<evidence type="ECO:0000313" key="3">
    <source>
        <dbReference type="EMBL" id="SDO11642.1"/>
    </source>
</evidence>
<reference evidence="4" key="1">
    <citation type="submission" date="2016-10" db="EMBL/GenBank/DDBJ databases">
        <authorList>
            <person name="Varghese N."/>
            <person name="Submissions S."/>
        </authorList>
    </citation>
    <scope>NUCLEOTIDE SEQUENCE [LARGE SCALE GENOMIC DNA]</scope>
    <source>
        <strain evidence="4">CGMCC 1.10369</strain>
    </source>
</reference>
<proteinExistence type="predicted"/>
<dbReference type="GO" id="GO:0016209">
    <property type="term" value="F:antioxidant activity"/>
    <property type="evidence" value="ECO:0007669"/>
    <property type="project" value="InterPro"/>
</dbReference>
<evidence type="ECO:0000256" key="1">
    <source>
        <dbReference type="ARBA" id="ARBA00023157"/>
    </source>
</evidence>
<dbReference type="Proteomes" id="UP000198778">
    <property type="component" value="Unassembled WGS sequence"/>
</dbReference>
<feature type="domain" description="Alkyl hydroperoxide reductase subunit C/ Thiol specific antioxidant" evidence="2">
    <location>
        <begin position="2"/>
        <end position="65"/>
    </location>
</feature>
<name>A0A1H0GXW2_9BACI</name>
<dbReference type="GO" id="GO:0016491">
    <property type="term" value="F:oxidoreductase activity"/>
    <property type="evidence" value="ECO:0007669"/>
    <property type="project" value="InterPro"/>
</dbReference>
<dbReference type="Pfam" id="PF00578">
    <property type="entry name" value="AhpC-TSA"/>
    <property type="match status" value="1"/>
</dbReference>
<dbReference type="AlphaFoldDB" id="A0A1H0GXW2"/>
<organism evidence="3 4">
    <name type="scientific">Alkalicoccus daliensis</name>
    <dbReference type="NCBI Taxonomy" id="745820"/>
    <lineage>
        <taxon>Bacteria</taxon>
        <taxon>Bacillati</taxon>
        <taxon>Bacillota</taxon>
        <taxon>Bacilli</taxon>
        <taxon>Bacillales</taxon>
        <taxon>Bacillaceae</taxon>
        <taxon>Alkalicoccus</taxon>
    </lineage>
</organism>
<evidence type="ECO:0000259" key="2">
    <source>
        <dbReference type="Pfam" id="PF00578"/>
    </source>
</evidence>
<keyword evidence="1" id="KW-1015">Disulfide bond</keyword>
<protein>
    <submittedName>
        <fullName evidence="3">AhpC/TSA family protein</fullName>
    </submittedName>
</protein>
<evidence type="ECO:0000313" key="4">
    <source>
        <dbReference type="Proteomes" id="UP000198778"/>
    </source>
</evidence>
<gene>
    <name evidence="3" type="ORF">SAMN04488053_10782</name>
</gene>
<keyword evidence="4" id="KW-1185">Reference proteome</keyword>
<dbReference type="InterPro" id="IPR000866">
    <property type="entry name" value="AhpC/TSA"/>
</dbReference>
<accession>A0A1H0GXW2</accession>
<dbReference type="SUPFAM" id="SSF52833">
    <property type="entry name" value="Thioredoxin-like"/>
    <property type="match status" value="1"/>
</dbReference>
<dbReference type="InterPro" id="IPR036249">
    <property type="entry name" value="Thioredoxin-like_sf"/>
</dbReference>
<sequence>MEVLGISVDHIYAQNVFETTLGTLPYPLLSDWRRKAVKSFGVFEEEDGIAKRSCFLINKEGKLVYKNEAFKADDSEHYKELLTACDQLK</sequence>
<dbReference type="EMBL" id="FNIL01000007">
    <property type="protein sequence ID" value="SDO11642.1"/>
    <property type="molecule type" value="Genomic_DNA"/>
</dbReference>